<evidence type="ECO:0000313" key="1">
    <source>
        <dbReference type="EMBL" id="CEP10039.1"/>
    </source>
</evidence>
<name>A0A0B7N4P4_9FUNG</name>
<sequence>MNVPQVAHLERIMTIKGSLNTIEFQELYRETLEQFVHIINDTTRHAYSLLKFIVLREFRNQQFDPFQFHLNKAFFQAPS</sequence>
<evidence type="ECO:0000313" key="2">
    <source>
        <dbReference type="Proteomes" id="UP000054107"/>
    </source>
</evidence>
<dbReference type="OrthoDB" id="2206220at2759"/>
<dbReference type="EMBL" id="LN723094">
    <property type="protein sequence ID" value="CEP10039.1"/>
    <property type="molecule type" value="Genomic_DNA"/>
</dbReference>
<reference evidence="1 2" key="1">
    <citation type="submission" date="2014-09" db="EMBL/GenBank/DDBJ databases">
        <authorList>
            <person name="Ellenberger Sabrina"/>
        </authorList>
    </citation>
    <scope>NUCLEOTIDE SEQUENCE [LARGE SCALE GENOMIC DNA]</scope>
    <source>
        <strain evidence="1 2">CBS 412.66</strain>
    </source>
</reference>
<organism evidence="1 2">
    <name type="scientific">Parasitella parasitica</name>
    <dbReference type="NCBI Taxonomy" id="35722"/>
    <lineage>
        <taxon>Eukaryota</taxon>
        <taxon>Fungi</taxon>
        <taxon>Fungi incertae sedis</taxon>
        <taxon>Mucoromycota</taxon>
        <taxon>Mucoromycotina</taxon>
        <taxon>Mucoromycetes</taxon>
        <taxon>Mucorales</taxon>
        <taxon>Mucorineae</taxon>
        <taxon>Mucoraceae</taxon>
        <taxon>Parasitella</taxon>
    </lineage>
</organism>
<dbReference type="Proteomes" id="UP000054107">
    <property type="component" value="Unassembled WGS sequence"/>
</dbReference>
<accession>A0A0B7N4P4</accession>
<dbReference type="AlphaFoldDB" id="A0A0B7N4P4"/>
<proteinExistence type="predicted"/>
<keyword evidence="2" id="KW-1185">Reference proteome</keyword>
<gene>
    <name evidence="1" type="primary">PARPA_03657.1 scaffold 9273</name>
</gene>
<protein>
    <submittedName>
        <fullName evidence="1">Uncharacterized protein</fullName>
    </submittedName>
</protein>